<dbReference type="UniPathway" id="UPA00251">
    <property type="reaction ID" value="UER00320"/>
</dbReference>
<dbReference type="PANTHER" id="PTHR38042">
    <property type="entry name" value="UROPORPHYRINOGEN-III SYNTHASE, CHLOROPLASTIC"/>
    <property type="match status" value="1"/>
</dbReference>
<dbReference type="InterPro" id="IPR003754">
    <property type="entry name" value="4pyrrol_synth_uPrphyn_synth"/>
</dbReference>
<dbReference type="GO" id="GO:0006782">
    <property type="term" value="P:protoporphyrinogen IX biosynthetic process"/>
    <property type="evidence" value="ECO:0007669"/>
    <property type="project" value="UniProtKB-UniRule"/>
</dbReference>
<gene>
    <name evidence="11" type="primary">hemD</name>
    <name evidence="11" type="ORF">Lery_1659</name>
</gene>
<sequence length="252" mass="28284">MNTSDLPLRDKRIVLLRSKEKSKKIVERIEALGGVVLFQPVLDLVPTATLKTLTPEWLSAYDTIIFASANAVDFFLKQLKQYVISPVSLLNGKCIIPVGQETANYLLSLQIKPSLVPKSYSQEGIIEALPLDLRSKKILLPNNLDSRKYLEEELIKRQAQVTALPIYQSVPVIKKTTLNLKNDDFVVFSSSLIAKFFFENQDNIPKIRPVAIGPSTYNTIHEYFQGEILLAEESSLMGTIEIILASCSQSMR</sequence>
<dbReference type="GO" id="GO:0004852">
    <property type="term" value="F:uroporphyrinogen-III synthase activity"/>
    <property type="evidence" value="ECO:0007669"/>
    <property type="project" value="UniProtKB-UniRule"/>
</dbReference>
<evidence type="ECO:0000256" key="3">
    <source>
        <dbReference type="ARBA" id="ARBA00013109"/>
    </source>
</evidence>
<dbReference type="Proteomes" id="UP000054773">
    <property type="component" value="Unassembled WGS sequence"/>
</dbReference>
<evidence type="ECO:0000256" key="2">
    <source>
        <dbReference type="ARBA" id="ARBA00008133"/>
    </source>
</evidence>
<feature type="domain" description="Tetrapyrrole biosynthesis uroporphyrinogen III synthase" evidence="10">
    <location>
        <begin position="24"/>
        <end position="238"/>
    </location>
</feature>
<dbReference type="InterPro" id="IPR039793">
    <property type="entry name" value="UROS/Hem4"/>
</dbReference>
<dbReference type="InterPro" id="IPR036108">
    <property type="entry name" value="4pyrrol_syn_uPrphyn_synt_sf"/>
</dbReference>
<reference evidence="11 12" key="1">
    <citation type="submission" date="2015-11" db="EMBL/GenBank/DDBJ databases">
        <title>Genomic analysis of 38 Legionella species identifies large and diverse effector repertoires.</title>
        <authorList>
            <person name="Burstein D."/>
            <person name="Amaro F."/>
            <person name="Zusman T."/>
            <person name="Lifshitz Z."/>
            <person name="Cohen O."/>
            <person name="Gilbert J.A."/>
            <person name="Pupko T."/>
            <person name="Shuman H.A."/>
            <person name="Segal G."/>
        </authorList>
    </citation>
    <scope>NUCLEOTIDE SEQUENCE [LARGE SCALE GENOMIC DNA]</scope>
    <source>
        <strain evidence="11 12">SE-32A-C8</strain>
    </source>
</reference>
<comment type="similarity">
    <text evidence="2 9">Belongs to the uroporphyrinogen-III synthase family.</text>
</comment>
<evidence type="ECO:0000259" key="10">
    <source>
        <dbReference type="Pfam" id="PF02602"/>
    </source>
</evidence>
<proteinExistence type="inferred from homology"/>
<keyword evidence="5 9" id="KW-0627">Porphyrin biosynthesis</keyword>
<dbReference type="CDD" id="cd06578">
    <property type="entry name" value="HemD"/>
    <property type="match status" value="1"/>
</dbReference>
<evidence type="ECO:0000256" key="1">
    <source>
        <dbReference type="ARBA" id="ARBA00004772"/>
    </source>
</evidence>
<evidence type="ECO:0000256" key="4">
    <source>
        <dbReference type="ARBA" id="ARBA00023239"/>
    </source>
</evidence>
<evidence type="ECO:0000256" key="5">
    <source>
        <dbReference type="ARBA" id="ARBA00023244"/>
    </source>
</evidence>
<dbReference type="EC" id="4.2.1.75" evidence="3 9"/>
<keyword evidence="4 9" id="KW-0456">Lyase</keyword>
<dbReference type="PANTHER" id="PTHR38042:SF1">
    <property type="entry name" value="UROPORPHYRINOGEN-III SYNTHASE, CHLOROPLASTIC"/>
    <property type="match status" value="1"/>
</dbReference>
<keyword evidence="12" id="KW-1185">Reference proteome</keyword>
<evidence type="ECO:0000256" key="6">
    <source>
        <dbReference type="ARBA" id="ARBA00037589"/>
    </source>
</evidence>
<dbReference type="RefSeq" id="WP_058526779.1">
    <property type="nucleotide sequence ID" value="NZ_CAAAHY010000009.1"/>
</dbReference>
<comment type="caution">
    <text evidence="11">The sequence shown here is derived from an EMBL/GenBank/DDBJ whole genome shotgun (WGS) entry which is preliminary data.</text>
</comment>
<accession>A0A0W0TQE6</accession>
<dbReference type="Gene3D" id="3.40.50.10090">
    <property type="match status" value="2"/>
</dbReference>
<dbReference type="EMBL" id="LNYA01000024">
    <property type="protein sequence ID" value="KTC97820.1"/>
    <property type="molecule type" value="Genomic_DNA"/>
</dbReference>
<organism evidence="11 12">
    <name type="scientific">Legionella erythra</name>
    <dbReference type="NCBI Taxonomy" id="448"/>
    <lineage>
        <taxon>Bacteria</taxon>
        <taxon>Pseudomonadati</taxon>
        <taxon>Pseudomonadota</taxon>
        <taxon>Gammaproteobacteria</taxon>
        <taxon>Legionellales</taxon>
        <taxon>Legionellaceae</taxon>
        <taxon>Legionella</taxon>
    </lineage>
</organism>
<comment type="function">
    <text evidence="6 9">Catalyzes cyclization of the linear tetrapyrrole, hydroxymethylbilane, to the macrocyclic uroporphyrinogen III.</text>
</comment>
<evidence type="ECO:0000256" key="9">
    <source>
        <dbReference type="RuleBase" id="RU366031"/>
    </source>
</evidence>
<dbReference type="AlphaFoldDB" id="A0A0W0TQE6"/>
<comment type="catalytic activity">
    <reaction evidence="8 9">
        <text>hydroxymethylbilane = uroporphyrinogen III + H2O</text>
        <dbReference type="Rhea" id="RHEA:18965"/>
        <dbReference type="ChEBI" id="CHEBI:15377"/>
        <dbReference type="ChEBI" id="CHEBI:57308"/>
        <dbReference type="ChEBI" id="CHEBI:57845"/>
        <dbReference type="EC" id="4.2.1.75"/>
    </reaction>
</comment>
<comment type="pathway">
    <text evidence="1 9">Porphyrin-containing compound metabolism; protoporphyrin-IX biosynthesis; coproporphyrinogen-III from 5-aminolevulinate: step 3/4.</text>
</comment>
<dbReference type="PATRIC" id="fig|448.7.peg.1727"/>
<dbReference type="OrthoDB" id="9815856at2"/>
<dbReference type="Pfam" id="PF02602">
    <property type="entry name" value="HEM4"/>
    <property type="match status" value="1"/>
</dbReference>
<dbReference type="STRING" id="448.Lery_1659"/>
<name>A0A0W0TQE6_LEGER</name>
<evidence type="ECO:0000256" key="7">
    <source>
        <dbReference type="ARBA" id="ARBA00040167"/>
    </source>
</evidence>
<evidence type="ECO:0000313" key="11">
    <source>
        <dbReference type="EMBL" id="KTC97820.1"/>
    </source>
</evidence>
<evidence type="ECO:0000256" key="8">
    <source>
        <dbReference type="ARBA" id="ARBA00048617"/>
    </source>
</evidence>
<protein>
    <recommendedName>
        <fullName evidence="7 9">Uroporphyrinogen-III synthase</fullName>
        <ecNumber evidence="3 9">4.2.1.75</ecNumber>
    </recommendedName>
</protein>
<dbReference type="SUPFAM" id="SSF69618">
    <property type="entry name" value="HemD-like"/>
    <property type="match status" value="1"/>
</dbReference>
<dbReference type="GO" id="GO:0006780">
    <property type="term" value="P:uroporphyrinogen III biosynthetic process"/>
    <property type="evidence" value="ECO:0007669"/>
    <property type="project" value="UniProtKB-UniRule"/>
</dbReference>
<evidence type="ECO:0000313" key="12">
    <source>
        <dbReference type="Proteomes" id="UP000054773"/>
    </source>
</evidence>